<feature type="domain" description="ATP-grasp" evidence="8">
    <location>
        <begin position="125"/>
        <end position="321"/>
    </location>
</feature>
<dbReference type="PANTHER" id="PTHR45007:SF1">
    <property type="entry name" value="CARBOXYLASE, PUTATIVE (AFU_ORTHOLOGUE AFUA_5G07570)-RELATED"/>
    <property type="match status" value="1"/>
</dbReference>
<dbReference type="PANTHER" id="PTHR45007">
    <property type="entry name" value="CARBOXYLASE, PUTATIVE (AFU_ORTHOLOGUE AFUA_5G07570)-RELATED"/>
    <property type="match status" value="1"/>
</dbReference>
<dbReference type="InterPro" id="IPR005481">
    <property type="entry name" value="BC-like_N"/>
</dbReference>
<dbReference type="SUPFAM" id="SSF56059">
    <property type="entry name" value="Glutathione synthetase ATP-binding domain-like"/>
    <property type="match status" value="1"/>
</dbReference>
<dbReference type="PROSITE" id="PS50975">
    <property type="entry name" value="ATP_GRASP"/>
    <property type="match status" value="1"/>
</dbReference>
<dbReference type="SUPFAM" id="SSF52440">
    <property type="entry name" value="PreATP-grasp domain"/>
    <property type="match status" value="1"/>
</dbReference>
<evidence type="ECO:0000259" key="8">
    <source>
        <dbReference type="PROSITE" id="PS50975"/>
    </source>
</evidence>
<dbReference type="GO" id="GO:0005524">
    <property type="term" value="F:ATP binding"/>
    <property type="evidence" value="ECO:0007669"/>
    <property type="project" value="UniProtKB-UniRule"/>
</dbReference>
<dbReference type="GO" id="GO:0046872">
    <property type="term" value="F:metal ion binding"/>
    <property type="evidence" value="ECO:0007669"/>
    <property type="project" value="InterPro"/>
</dbReference>
<dbReference type="PROSITE" id="PS50979">
    <property type="entry name" value="BC"/>
    <property type="match status" value="1"/>
</dbReference>
<dbReference type="InterPro" id="IPR005482">
    <property type="entry name" value="Biotin_COase_C"/>
</dbReference>
<dbReference type="SMART" id="SM00878">
    <property type="entry name" value="Biotin_carb_C"/>
    <property type="match status" value="1"/>
</dbReference>
<comment type="caution">
    <text evidence="10">The sequence shown here is derived from an EMBL/GenBank/DDBJ whole genome shotgun (WGS) entry which is preliminary data.</text>
</comment>
<evidence type="ECO:0000313" key="10">
    <source>
        <dbReference type="EMBL" id="RDW78504.1"/>
    </source>
</evidence>
<dbReference type="Gene3D" id="3.30.470.20">
    <property type="entry name" value="ATP-grasp fold, B domain"/>
    <property type="match status" value="1"/>
</dbReference>
<dbReference type="InterPro" id="IPR016185">
    <property type="entry name" value="PreATP-grasp_dom_sf"/>
</dbReference>
<dbReference type="PROSITE" id="PS50968">
    <property type="entry name" value="BIOTINYL_LIPOYL"/>
    <property type="match status" value="1"/>
</dbReference>
<name>A0A3D8RXD8_9HELO</name>
<dbReference type="PROSITE" id="PS00867">
    <property type="entry name" value="CPSASE_2"/>
    <property type="match status" value="1"/>
</dbReference>
<protein>
    <recommendedName>
        <fullName evidence="12">Pyruvate carboxylase</fullName>
    </recommendedName>
</protein>
<feature type="domain" description="Lipoyl-binding" evidence="7">
    <location>
        <begin position="577"/>
        <end position="656"/>
    </location>
</feature>
<reference evidence="10 11" key="1">
    <citation type="journal article" date="2018" name="IMA Fungus">
        <title>IMA Genome-F 9: Draft genome sequence of Annulohypoxylon stygium, Aspergillus mulundensis, Berkeleyomyces basicola (syn. Thielaviopsis basicola), Ceratocystis smalleyi, two Cercospora beticola strains, Coleophoma cylindrospora, Fusarium fracticaudum, Phialophora cf. hyalina, and Morchella septimelata.</title>
        <authorList>
            <person name="Wingfield B.D."/>
            <person name="Bills G.F."/>
            <person name="Dong Y."/>
            <person name="Huang W."/>
            <person name="Nel W.J."/>
            <person name="Swalarsk-Parry B.S."/>
            <person name="Vaghefi N."/>
            <person name="Wilken P.M."/>
            <person name="An Z."/>
            <person name="de Beer Z.W."/>
            <person name="De Vos L."/>
            <person name="Chen L."/>
            <person name="Duong T.A."/>
            <person name="Gao Y."/>
            <person name="Hammerbacher A."/>
            <person name="Kikkert J.R."/>
            <person name="Li Y."/>
            <person name="Li H."/>
            <person name="Li K."/>
            <person name="Li Q."/>
            <person name="Liu X."/>
            <person name="Ma X."/>
            <person name="Naidoo K."/>
            <person name="Pethybridge S.J."/>
            <person name="Sun J."/>
            <person name="Steenkamp E.T."/>
            <person name="van der Nest M.A."/>
            <person name="van Wyk S."/>
            <person name="Wingfield M.J."/>
            <person name="Xiong C."/>
            <person name="Yue Q."/>
            <person name="Zhang X."/>
        </authorList>
    </citation>
    <scope>NUCLEOTIDE SEQUENCE [LARGE SCALE GENOMIC DNA]</scope>
    <source>
        <strain evidence="10 11">BP5796</strain>
    </source>
</reference>
<dbReference type="SUPFAM" id="SSF51246">
    <property type="entry name" value="Rudiment single hybrid motif"/>
    <property type="match status" value="1"/>
</dbReference>
<dbReference type="InterPro" id="IPR011764">
    <property type="entry name" value="Biotin_carboxylation_dom"/>
</dbReference>
<dbReference type="Pfam" id="PF02785">
    <property type="entry name" value="Biotin_carb_C"/>
    <property type="match status" value="1"/>
</dbReference>
<feature type="domain" description="Biotin carboxylation" evidence="9">
    <location>
        <begin position="10"/>
        <end position="459"/>
    </location>
</feature>
<dbReference type="EMBL" id="PDLN01000008">
    <property type="protein sequence ID" value="RDW78504.1"/>
    <property type="molecule type" value="Genomic_DNA"/>
</dbReference>
<dbReference type="InterPro" id="IPR011053">
    <property type="entry name" value="Single_hybrid_motif"/>
</dbReference>
<dbReference type="CDD" id="cd06850">
    <property type="entry name" value="biotinyl_domain"/>
    <property type="match status" value="1"/>
</dbReference>
<evidence type="ECO:0000256" key="5">
    <source>
        <dbReference type="ARBA" id="ARBA00023267"/>
    </source>
</evidence>
<dbReference type="Proteomes" id="UP000256328">
    <property type="component" value="Unassembled WGS sequence"/>
</dbReference>
<evidence type="ECO:0000256" key="3">
    <source>
        <dbReference type="ARBA" id="ARBA00022741"/>
    </source>
</evidence>
<evidence type="ECO:0000256" key="2">
    <source>
        <dbReference type="ARBA" id="ARBA00022598"/>
    </source>
</evidence>
<evidence type="ECO:0000259" key="9">
    <source>
        <dbReference type="PROSITE" id="PS50979"/>
    </source>
</evidence>
<dbReference type="FunFam" id="3.30.1490.20:FF:000003">
    <property type="entry name" value="acetyl-CoA carboxylase isoform X1"/>
    <property type="match status" value="1"/>
</dbReference>
<evidence type="ECO:0000256" key="1">
    <source>
        <dbReference type="ARBA" id="ARBA00001953"/>
    </source>
</evidence>
<dbReference type="Pfam" id="PF00364">
    <property type="entry name" value="Biotin_lipoyl"/>
    <property type="match status" value="1"/>
</dbReference>
<sequence>MAAHTSSQRPIKRLLIANRGEIATRILNTARELSLATYTLYTANDSTHTVHSTHSIQVSSAGSYLNIDEIVSIVQEYHIDAVHPGYGFLSESPEFAAQIWDKAGAVVIGPGAEILSQTGDKLQARVLAENCSVPVLPALKSPTSSVEDLAAFADEVGYPIVVKAVDGGGGRGIRIVKRKEDLEALSKRALQESPSGMAFAEKAAIDGYRHVEVQIIGDGRGGVRHLWERECSIQRRFQKVVEFAPSSIQDRGLVGEVIEAAVRMAKAVNYLSLGTFEFLVRSSPRSYYFLEVNPRLQVEHTVSESISHGLDLVKIQLLLAQGESLDSLIPSSLSDNPEQPPPLHSIQLRVTTEDVSNNWSLSVGKIISYRLPAGHGVRVETNLLPGCQAVIGSDFDSLLAKIIITTSTWQDTVAKARRALEDTYIEGVKTSLDGLHGIVNSKAFLHQTCDTQWLEANLPSVLESGKRLFSKASMGHVGFLGGQLSAEQANISAASSSSVLFRKGDAWSITLRPEDTVDPEVVLPPAHLLINKINRNEFPTALSASITYSSPRTEPQSYTLALQSTNSSASALASTSKHRRGFPSNPKHIVLPFSGKLMELLVDEGDIISKGHVVAVVRQMKMELEIRAERGGTVVWTYEGEEGDEVGEGILIAELEGGAKL</sequence>
<keyword evidence="11" id="KW-1185">Reference proteome</keyword>
<evidence type="ECO:0000313" key="11">
    <source>
        <dbReference type="Proteomes" id="UP000256328"/>
    </source>
</evidence>
<dbReference type="AlphaFoldDB" id="A0A3D8RXD8"/>
<keyword evidence="4 6" id="KW-0067">ATP-binding</keyword>
<dbReference type="InterPro" id="IPR011761">
    <property type="entry name" value="ATP-grasp"/>
</dbReference>
<gene>
    <name evidence="10" type="ORF">BP5796_06356</name>
</gene>
<dbReference type="OrthoDB" id="196847at2759"/>
<keyword evidence="2" id="KW-0436">Ligase</keyword>
<comment type="cofactor">
    <cofactor evidence="1">
        <name>biotin</name>
        <dbReference type="ChEBI" id="CHEBI:57586"/>
    </cofactor>
</comment>
<dbReference type="Gene3D" id="2.40.50.100">
    <property type="match status" value="1"/>
</dbReference>
<accession>A0A3D8RXD8</accession>
<dbReference type="Pfam" id="PF02786">
    <property type="entry name" value="CPSase_L_D2"/>
    <property type="match status" value="1"/>
</dbReference>
<organism evidence="10 11">
    <name type="scientific">Coleophoma crateriformis</name>
    <dbReference type="NCBI Taxonomy" id="565419"/>
    <lineage>
        <taxon>Eukaryota</taxon>
        <taxon>Fungi</taxon>
        <taxon>Dikarya</taxon>
        <taxon>Ascomycota</taxon>
        <taxon>Pezizomycotina</taxon>
        <taxon>Leotiomycetes</taxon>
        <taxon>Helotiales</taxon>
        <taxon>Dermateaceae</taxon>
        <taxon>Coleophoma</taxon>
    </lineage>
</organism>
<proteinExistence type="predicted"/>
<evidence type="ECO:0000256" key="6">
    <source>
        <dbReference type="PROSITE-ProRule" id="PRU00409"/>
    </source>
</evidence>
<keyword evidence="3 6" id="KW-0547">Nucleotide-binding</keyword>
<dbReference type="SUPFAM" id="SSF51230">
    <property type="entry name" value="Single hybrid motif"/>
    <property type="match status" value="1"/>
</dbReference>
<dbReference type="Pfam" id="PF00289">
    <property type="entry name" value="Biotin_carb_N"/>
    <property type="match status" value="1"/>
</dbReference>
<dbReference type="InterPro" id="IPR000089">
    <property type="entry name" value="Biotin_lipoyl"/>
</dbReference>
<dbReference type="GO" id="GO:0016874">
    <property type="term" value="F:ligase activity"/>
    <property type="evidence" value="ECO:0007669"/>
    <property type="project" value="UniProtKB-KW"/>
</dbReference>
<keyword evidence="5" id="KW-0092">Biotin</keyword>
<evidence type="ECO:0008006" key="12">
    <source>
        <dbReference type="Google" id="ProtNLM"/>
    </source>
</evidence>
<evidence type="ECO:0000256" key="4">
    <source>
        <dbReference type="ARBA" id="ARBA00022840"/>
    </source>
</evidence>
<dbReference type="InterPro" id="IPR005479">
    <property type="entry name" value="CPAse_ATP-bd"/>
</dbReference>
<evidence type="ECO:0000259" key="7">
    <source>
        <dbReference type="PROSITE" id="PS50968"/>
    </source>
</evidence>
<dbReference type="InterPro" id="IPR011054">
    <property type="entry name" value="Rudment_hybrid_motif"/>
</dbReference>